<keyword evidence="6 14" id="KW-0862">Zinc</keyword>
<dbReference type="GO" id="GO:0017136">
    <property type="term" value="F:histone deacetylase activity, NAD-dependent"/>
    <property type="evidence" value="ECO:0007669"/>
    <property type="project" value="TreeGrafter"/>
</dbReference>
<dbReference type="InterPro" id="IPR026590">
    <property type="entry name" value="Ssirtuin_cat_dom"/>
</dbReference>
<evidence type="ECO:0000256" key="12">
    <source>
        <dbReference type="ARBA" id="ARBA00080890"/>
    </source>
</evidence>
<comment type="caution">
    <text evidence="17">The sequence shown here is derived from an EMBL/GenBank/DDBJ whole genome shotgun (WGS) entry which is preliminary data.</text>
</comment>
<evidence type="ECO:0000256" key="5">
    <source>
        <dbReference type="ARBA" id="ARBA00022723"/>
    </source>
</evidence>
<name>A0AAE1JWG0_9FABA</name>
<feature type="binding site" evidence="14">
    <location>
        <position position="145"/>
    </location>
    <ligand>
        <name>Zn(2+)</name>
        <dbReference type="ChEBI" id="CHEBI:29105"/>
    </ligand>
</feature>
<dbReference type="FunFam" id="2.20.28.200:FF:000003">
    <property type="entry name" value="NAD-dependent protein deacetylase SRT1"/>
    <property type="match status" value="1"/>
</dbReference>
<evidence type="ECO:0000259" key="16">
    <source>
        <dbReference type="PROSITE" id="PS50305"/>
    </source>
</evidence>
<evidence type="ECO:0000256" key="11">
    <source>
        <dbReference type="ARBA" id="ARBA00067249"/>
    </source>
</evidence>
<dbReference type="GO" id="GO:0005634">
    <property type="term" value="C:nucleus"/>
    <property type="evidence" value="ECO:0007669"/>
    <property type="project" value="UniProtKB-SubCell"/>
</dbReference>
<keyword evidence="8" id="KW-0539">Nucleus</keyword>
<evidence type="ECO:0000256" key="6">
    <source>
        <dbReference type="ARBA" id="ARBA00022833"/>
    </source>
</evidence>
<dbReference type="Pfam" id="PF02146">
    <property type="entry name" value="SIR2"/>
    <property type="match status" value="1"/>
</dbReference>
<feature type="binding site" evidence="14">
    <location>
        <position position="167"/>
    </location>
    <ligand>
        <name>Zn(2+)</name>
        <dbReference type="ChEBI" id="CHEBI:29105"/>
    </ligand>
</feature>
<dbReference type="GO" id="GO:0070403">
    <property type="term" value="F:NAD+ binding"/>
    <property type="evidence" value="ECO:0007669"/>
    <property type="project" value="InterPro"/>
</dbReference>
<dbReference type="CDD" id="cd01410">
    <property type="entry name" value="SIRT7"/>
    <property type="match status" value="1"/>
</dbReference>
<evidence type="ECO:0000256" key="3">
    <source>
        <dbReference type="ARBA" id="ARBA00012928"/>
    </source>
</evidence>
<feature type="region of interest" description="Disordered" evidence="15">
    <location>
        <begin position="442"/>
        <end position="461"/>
    </location>
</feature>
<dbReference type="PANTHER" id="PTHR11085:SF12">
    <property type="entry name" value="NAD-DEPENDENT PROTEIN DEACYLASE SIRTUIN-6"/>
    <property type="match status" value="1"/>
</dbReference>
<evidence type="ECO:0000256" key="15">
    <source>
        <dbReference type="SAM" id="MobiDB-lite"/>
    </source>
</evidence>
<evidence type="ECO:0000256" key="1">
    <source>
        <dbReference type="ARBA" id="ARBA00001947"/>
    </source>
</evidence>
<feature type="domain" description="Deacetylase sirtuin-type" evidence="16">
    <location>
        <begin position="27"/>
        <end position="267"/>
    </location>
</feature>
<evidence type="ECO:0000256" key="10">
    <source>
        <dbReference type="ARBA" id="ARBA00050203"/>
    </source>
</evidence>
<proteinExistence type="inferred from homology"/>
<evidence type="ECO:0000313" key="17">
    <source>
        <dbReference type="EMBL" id="KAK4275309.1"/>
    </source>
</evidence>
<feature type="active site" description="Proton acceptor" evidence="14">
    <location>
        <position position="134"/>
    </location>
</feature>
<dbReference type="GO" id="GO:0046872">
    <property type="term" value="F:metal ion binding"/>
    <property type="evidence" value="ECO:0007669"/>
    <property type="project" value="UniProtKB-KW"/>
</dbReference>
<comment type="similarity">
    <text evidence="9">Belongs to the sirtuin family. Class IV subfamily.</text>
</comment>
<keyword evidence="4" id="KW-0808">Transferase</keyword>
<dbReference type="EMBL" id="JAWXYG010000004">
    <property type="protein sequence ID" value="KAK4275309.1"/>
    <property type="molecule type" value="Genomic_DNA"/>
</dbReference>
<comment type="cofactor">
    <cofactor evidence="1">
        <name>Zn(2+)</name>
        <dbReference type="ChEBI" id="CHEBI:29105"/>
    </cofactor>
</comment>
<evidence type="ECO:0000256" key="9">
    <source>
        <dbReference type="ARBA" id="ARBA00038170"/>
    </source>
</evidence>
<dbReference type="Proteomes" id="UP001293593">
    <property type="component" value="Unassembled WGS sequence"/>
</dbReference>
<sequence length="461" mass="51137">MSLGYAEKLSYIEDVGSVGMTEYFEPAQVLQEKIEQLAVVIKKSKHLVVFTGAGISTSCGIPDFRGPKGIWTLQRDGKPLPEASLPFHRAVPSLTHMALVELEKAGILKFVVSQNIDGLHLRSGIPREKLAELHGNSFMETCPSCGAEYFRDFEVETIGMKETLRRCSNAKCRKRLKDTVLDWEDALPPKEMGPAEKHCREADIVLCLGTSLQITPACNLPLKALPGGGKVVIVNLQKTTKDKKASLVIHGPVDKVIEGVMNLLSLKIPPFVGIDLFQIILNQALSNDKKYVNWTLLVASAHWRKAALPFIKSVEVSFLDKGDYKAAILNTQPFRLKRRTALNKAFEMVLKISFSEGCGCSSIEIDVLVDFKVSSDSFRFDKDLIFQKLRDKAIVESKCGQNAVIERILAPKGNITVYAVVTNLVQYSKGYKTCAESLSNGHLKKRKRSVNSRKSNRKASE</sequence>
<comment type="catalytic activity">
    <reaction evidence="10">
        <text>N(6)-acetyl-L-lysyl-[protein] + NAD(+) + H2O = 2''-O-acetyl-ADP-D-ribose + nicotinamide + L-lysyl-[protein]</text>
        <dbReference type="Rhea" id="RHEA:43636"/>
        <dbReference type="Rhea" id="RHEA-COMP:9752"/>
        <dbReference type="Rhea" id="RHEA-COMP:10731"/>
        <dbReference type="ChEBI" id="CHEBI:15377"/>
        <dbReference type="ChEBI" id="CHEBI:17154"/>
        <dbReference type="ChEBI" id="CHEBI:29969"/>
        <dbReference type="ChEBI" id="CHEBI:57540"/>
        <dbReference type="ChEBI" id="CHEBI:61930"/>
        <dbReference type="ChEBI" id="CHEBI:83767"/>
        <dbReference type="EC" id="2.3.1.286"/>
    </reaction>
</comment>
<evidence type="ECO:0000256" key="2">
    <source>
        <dbReference type="ARBA" id="ARBA00004123"/>
    </source>
</evidence>
<reference evidence="17" key="1">
    <citation type="submission" date="2023-10" db="EMBL/GenBank/DDBJ databases">
        <title>Chromosome-level genome of the transformable northern wattle, Acacia crassicarpa.</title>
        <authorList>
            <person name="Massaro I."/>
            <person name="Sinha N.R."/>
            <person name="Poethig S."/>
            <person name="Leichty A.R."/>
        </authorList>
    </citation>
    <scope>NUCLEOTIDE SEQUENCE</scope>
    <source>
        <strain evidence="17">Acra3RX</strain>
        <tissue evidence="17">Leaf</tissue>
    </source>
</reference>
<evidence type="ECO:0000313" key="18">
    <source>
        <dbReference type="Proteomes" id="UP001293593"/>
    </source>
</evidence>
<dbReference type="Gene3D" id="2.20.28.200">
    <property type="match status" value="1"/>
</dbReference>
<dbReference type="InterPro" id="IPR003000">
    <property type="entry name" value="Sirtuin"/>
</dbReference>
<evidence type="ECO:0000256" key="4">
    <source>
        <dbReference type="ARBA" id="ARBA00022679"/>
    </source>
</evidence>
<dbReference type="EC" id="2.3.1.286" evidence="3"/>
<dbReference type="Gene3D" id="3.40.50.1220">
    <property type="entry name" value="TPP-binding domain"/>
    <property type="match status" value="1"/>
</dbReference>
<dbReference type="GO" id="GO:0000122">
    <property type="term" value="P:negative regulation of transcription by RNA polymerase II"/>
    <property type="evidence" value="ECO:0007669"/>
    <property type="project" value="TreeGrafter"/>
</dbReference>
<dbReference type="AlphaFoldDB" id="A0AAE1JWG0"/>
<dbReference type="SUPFAM" id="SSF52467">
    <property type="entry name" value="DHS-like NAD/FAD-binding domain"/>
    <property type="match status" value="1"/>
</dbReference>
<dbReference type="GO" id="GO:0003714">
    <property type="term" value="F:transcription corepressor activity"/>
    <property type="evidence" value="ECO:0007669"/>
    <property type="project" value="TreeGrafter"/>
</dbReference>
<feature type="binding site" evidence="14">
    <location>
        <position position="142"/>
    </location>
    <ligand>
        <name>Zn(2+)</name>
        <dbReference type="ChEBI" id="CHEBI:29105"/>
    </ligand>
</feature>
<comment type="subcellular location">
    <subcellularLocation>
        <location evidence="2">Nucleus</location>
    </subcellularLocation>
</comment>
<protein>
    <recommendedName>
        <fullName evidence="11">NAD-dependent protein deacetylase SRT1</fullName>
        <ecNumber evidence="3">2.3.1.286</ecNumber>
    </recommendedName>
    <alternativeName>
        <fullName evidence="13">Regulatory protein SIR2 homolog 1</fullName>
    </alternativeName>
    <alternativeName>
        <fullName evidence="12">SIR2-like protein 1</fullName>
    </alternativeName>
</protein>
<gene>
    <name evidence="17" type="ORF">QN277_018415</name>
</gene>
<keyword evidence="18" id="KW-1185">Reference proteome</keyword>
<evidence type="ECO:0000256" key="7">
    <source>
        <dbReference type="ARBA" id="ARBA00023027"/>
    </source>
</evidence>
<evidence type="ECO:0000256" key="8">
    <source>
        <dbReference type="ARBA" id="ARBA00023242"/>
    </source>
</evidence>
<organism evidence="17 18">
    <name type="scientific">Acacia crassicarpa</name>
    <name type="common">northern wattle</name>
    <dbReference type="NCBI Taxonomy" id="499986"/>
    <lineage>
        <taxon>Eukaryota</taxon>
        <taxon>Viridiplantae</taxon>
        <taxon>Streptophyta</taxon>
        <taxon>Embryophyta</taxon>
        <taxon>Tracheophyta</taxon>
        <taxon>Spermatophyta</taxon>
        <taxon>Magnoliopsida</taxon>
        <taxon>eudicotyledons</taxon>
        <taxon>Gunneridae</taxon>
        <taxon>Pentapetalae</taxon>
        <taxon>rosids</taxon>
        <taxon>fabids</taxon>
        <taxon>Fabales</taxon>
        <taxon>Fabaceae</taxon>
        <taxon>Caesalpinioideae</taxon>
        <taxon>mimosoid clade</taxon>
        <taxon>Acacieae</taxon>
        <taxon>Acacia</taxon>
    </lineage>
</organism>
<dbReference type="PANTHER" id="PTHR11085">
    <property type="entry name" value="NAD-DEPENDENT PROTEIN DEACYLASE SIRTUIN-5, MITOCHONDRIAL-RELATED"/>
    <property type="match status" value="1"/>
</dbReference>
<feature type="binding site" evidence="14">
    <location>
        <position position="172"/>
    </location>
    <ligand>
        <name>Zn(2+)</name>
        <dbReference type="ChEBI" id="CHEBI:29105"/>
    </ligand>
</feature>
<keyword evidence="7" id="KW-0520">NAD</keyword>
<evidence type="ECO:0000256" key="13">
    <source>
        <dbReference type="ARBA" id="ARBA00083601"/>
    </source>
</evidence>
<dbReference type="FunFam" id="3.40.50.1220:FF:000038">
    <property type="entry name" value="NAD-dependent protein deacetylase sirtuin-6 isoform X2"/>
    <property type="match status" value="1"/>
</dbReference>
<dbReference type="InterPro" id="IPR029035">
    <property type="entry name" value="DHS-like_NAD/FAD-binding_dom"/>
</dbReference>
<evidence type="ECO:0000256" key="14">
    <source>
        <dbReference type="PROSITE-ProRule" id="PRU00236"/>
    </source>
</evidence>
<keyword evidence="5 14" id="KW-0479">Metal-binding</keyword>
<accession>A0AAE1JWG0</accession>
<dbReference type="PROSITE" id="PS50305">
    <property type="entry name" value="SIRTUIN"/>
    <property type="match status" value="1"/>
</dbReference>
<dbReference type="InterPro" id="IPR050134">
    <property type="entry name" value="NAD-dep_sirtuin_deacylases"/>
</dbReference>